<organism evidence="1 2">
    <name type="scientific">Diphasiastrum complanatum</name>
    <name type="common">Issler's clubmoss</name>
    <name type="synonym">Lycopodium complanatum</name>
    <dbReference type="NCBI Taxonomy" id="34168"/>
    <lineage>
        <taxon>Eukaryota</taxon>
        <taxon>Viridiplantae</taxon>
        <taxon>Streptophyta</taxon>
        <taxon>Embryophyta</taxon>
        <taxon>Tracheophyta</taxon>
        <taxon>Lycopodiopsida</taxon>
        <taxon>Lycopodiales</taxon>
        <taxon>Lycopodiaceae</taxon>
        <taxon>Lycopodioideae</taxon>
        <taxon>Diphasiastrum</taxon>
    </lineage>
</organism>
<name>A0ACC2EZ19_DIPCM</name>
<sequence length="307" mass="34714">MGEVMTMSEPSYEGALRQLRCLKVSSEYDSEGSTVVNKISARIFNGLAKLKGSIQRESTGEFRYPTLALASKYLSVLYDHEDRNALVTLSAELGRNLQLKYLQDIKAQQGEAKLLATSTNLKYKLELACDTPFSTLPRAAFTFPNGEVKLEEEIREDTRALSISGFVGGTLRDGLFLAEYKEENFGLKYKYKDEEMTLTPSVAWPSKSISLAFKRQFDPINKLSYFYNFNTEAWSAVYELKPSENFKVKLGYDSEVGVSWASAWVGKEDAGAKKAPRKCKLQVMLQVPHEDIKATALLFRIKKRWDI</sequence>
<dbReference type="EMBL" id="CM055092">
    <property type="protein sequence ID" value="KAJ7571671.1"/>
    <property type="molecule type" value="Genomic_DNA"/>
</dbReference>
<protein>
    <submittedName>
        <fullName evidence="1">Uncharacterized protein</fullName>
    </submittedName>
</protein>
<reference evidence="2" key="1">
    <citation type="journal article" date="2024" name="Proc. Natl. Acad. Sci. U.S.A.">
        <title>Extraordinary preservation of gene collinearity over three hundred million years revealed in homosporous lycophytes.</title>
        <authorList>
            <person name="Li C."/>
            <person name="Wickell D."/>
            <person name="Kuo L.Y."/>
            <person name="Chen X."/>
            <person name="Nie B."/>
            <person name="Liao X."/>
            <person name="Peng D."/>
            <person name="Ji J."/>
            <person name="Jenkins J."/>
            <person name="Williams M."/>
            <person name="Shu S."/>
            <person name="Plott C."/>
            <person name="Barry K."/>
            <person name="Rajasekar S."/>
            <person name="Grimwood J."/>
            <person name="Han X."/>
            <person name="Sun S."/>
            <person name="Hou Z."/>
            <person name="He W."/>
            <person name="Dai G."/>
            <person name="Sun C."/>
            <person name="Schmutz J."/>
            <person name="Leebens-Mack J.H."/>
            <person name="Li F.W."/>
            <person name="Wang L."/>
        </authorList>
    </citation>
    <scope>NUCLEOTIDE SEQUENCE [LARGE SCALE GENOMIC DNA]</scope>
    <source>
        <strain evidence="2">cv. PW_Plant_1</strain>
    </source>
</reference>
<evidence type="ECO:0000313" key="2">
    <source>
        <dbReference type="Proteomes" id="UP001162992"/>
    </source>
</evidence>
<evidence type="ECO:0000313" key="1">
    <source>
        <dbReference type="EMBL" id="KAJ7571671.1"/>
    </source>
</evidence>
<comment type="caution">
    <text evidence="1">The sequence shown here is derived from an EMBL/GenBank/DDBJ whole genome shotgun (WGS) entry which is preliminary data.</text>
</comment>
<keyword evidence="2" id="KW-1185">Reference proteome</keyword>
<gene>
    <name evidence="1" type="ORF">O6H91_01G171600</name>
</gene>
<accession>A0ACC2EZ19</accession>
<proteinExistence type="predicted"/>
<dbReference type="Proteomes" id="UP001162992">
    <property type="component" value="Chromosome 1"/>
</dbReference>